<sequence>MPPLNIAFNPAKDIPSLLGKTILITGANTGLGKASALELARHNPSHLWMAARHPTKGRAAAADVQRHAPAGTAVSFLELDLSSLASVRAAARAFLSSAARLDILLLNAGIMGCPPAVSEDGYEVQFATNHLGHALLLRLLTPLLLTTTTTTTTTADAGAAGAAATSDVRVVSLASVGYKYVTAGTIQFDTLADRDQIMDPSVVSPVQRYTQSKLANVLYAQEVARRFPQFTTVSVDPGAVATELFSREPGDAQMETLQTTVAPQRGRPVEEGVLNPLWAATTVQGVESGRFYEPVGKGGLEEGLALDRDLADRLWQWTEKALEGQEC</sequence>
<dbReference type="AlphaFoldDB" id="A0A9P4Y744"/>
<name>A0A9P4Y744_CRYP1</name>
<dbReference type="SUPFAM" id="SSF51735">
    <property type="entry name" value="NAD(P)-binding Rossmann-fold domains"/>
    <property type="match status" value="1"/>
</dbReference>
<dbReference type="PANTHER" id="PTHR24320">
    <property type="entry name" value="RETINOL DEHYDROGENASE"/>
    <property type="match status" value="1"/>
</dbReference>
<reference evidence="4" key="1">
    <citation type="journal article" date="2020" name="Phytopathology">
        <title>Genome sequence of the chestnut blight fungus Cryphonectria parasitica EP155: A fundamental resource for an archetypical invasive plant pathogen.</title>
        <authorList>
            <person name="Crouch J.A."/>
            <person name="Dawe A."/>
            <person name="Aerts A."/>
            <person name="Barry K."/>
            <person name="Churchill A.C.L."/>
            <person name="Grimwood J."/>
            <person name="Hillman B."/>
            <person name="Milgroom M.G."/>
            <person name="Pangilinan J."/>
            <person name="Smith M."/>
            <person name="Salamov A."/>
            <person name="Schmutz J."/>
            <person name="Yadav J."/>
            <person name="Grigoriev I.V."/>
            <person name="Nuss D."/>
        </authorList>
    </citation>
    <scope>NUCLEOTIDE SEQUENCE</scope>
    <source>
        <strain evidence="4">EP155</strain>
    </source>
</reference>
<evidence type="ECO:0000256" key="1">
    <source>
        <dbReference type="ARBA" id="ARBA00006484"/>
    </source>
</evidence>
<keyword evidence="5" id="KW-1185">Reference proteome</keyword>
<proteinExistence type="inferred from homology"/>
<dbReference type="PRINTS" id="PR00081">
    <property type="entry name" value="GDHRDH"/>
</dbReference>
<evidence type="ECO:0000313" key="5">
    <source>
        <dbReference type="Proteomes" id="UP000803844"/>
    </source>
</evidence>
<evidence type="ECO:0000256" key="3">
    <source>
        <dbReference type="ARBA" id="ARBA00023002"/>
    </source>
</evidence>
<dbReference type="InterPro" id="IPR002347">
    <property type="entry name" value="SDR_fam"/>
</dbReference>
<dbReference type="Proteomes" id="UP000803844">
    <property type="component" value="Unassembled WGS sequence"/>
</dbReference>
<organism evidence="4 5">
    <name type="scientific">Cryphonectria parasitica (strain ATCC 38755 / EP155)</name>
    <dbReference type="NCBI Taxonomy" id="660469"/>
    <lineage>
        <taxon>Eukaryota</taxon>
        <taxon>Fungi</taxon>
        <taxon>Dikarya</taxon>
        <taxon>Ascomycota</taxon>
        <taxon>Pezizomycotina</taxon>
        <taxon>Sordariomycetes</taxon>
        <taxon>Sordariomycetidae</taxon>
        <taxon>Diaporthales</taxon>
        <taxon>Cryphonectriaceae</taxon>
        <taxon>Cryphonectria-Endothia species complex</taxon>
        <taxon>Cryphonectria</taxon>
    </lineage>
</organism>
<dbReference type="EMBL" id="MU032346">
    <property type="protein sequence ID" value="KAF3767577.1"/>
    <property type="molecule type" value="Genomic_DNA"/>
</dbReference>
<comment type="similarity">
    <text evidence="1">Belongs to the short-chain dehydrogenases/reductases (SDR) family.</text>
</comment>
<dbReference type="InterPro" id="IPR036291">
    <property type="entry name" value="NAD(P)-bd_dom_sf"/>
</dbReference>
<dbReference type="PANTHER" id="PTHR24320:SF282">
    <property type="entry name" value="WW DOMAIN-CONTAINING OXIDOREDUCTASE"/>
    <property type="match status" value="1"/>
</dbReference>
<evidence type="ECO:0000313" key="4">
    <source>
        <dbReference type="EMBL" id="KAF3767577.1"/>
    </source>
</evidence>
<keyword evidence="3" id="KW-0560">Oxidoreductase</keyword>
<dbReference type="Pfam" id="PF00106">
    <property type="entry name" value="adh_short"/>
    <property type="match status" value="1"/>
</dbReference>
<gene>
    <name evidence="4" type="ORF">M406DRAFT_251657</name>
</gene>
<evidence type="ECO:0000256" key="2">
    <source>
        <dbReference type="ARBA" id="ARBA00022857"/>
    </source>
</evidence>
<keyword evidence="2" id="KW-0521">NADP</keyword>
<dbReference type="Gene3D" id="3.40.50.720">
    <property type="entry name" value="NAD(P)-binding Rossmann-like Domain"/>
    <property type="match status" value="1"/>
</dbReference>
<comment type="caution">
    <text evidence="4">The sequence shown here is derived from an EMBL/GenBank/DDBJ whole genome shotgun (WGS) entry which is preliminary data.</text>
</comment>
<dbReference type="GeneID" id="63833903"/>
<dbReference type="GO" id="GO:0016491">
    <property type="term" value="F:oxidoreductase activity"/>
    <property type="evidence" value="ECO:0007669"/>
    <property type="project" value="UniProtKB-KW"/>
</dbReference>
<protein>
    <submittedName>
        <fullName evidence="4">NAD(P)-binding protein</fullName>
    </submittedName>
</protein>
<dbReference type="OrthoDB" id="191139at2759"/>
<accession>A0A9P4Y744</accession>
<dbReference type="RefSeq" id="XP_040778538.1">
    <property type="nucleotide sequence ID" value="XM_040916774.1"/>
</dbReference>